<dbReference type="Pfam" id="PF21922">
    <property type="entry name" value="PBP_dimer_2"/>
    <property type="match status" value="1"/>
</dbReference>
<keyword evidence="1" id="KW-0732">Signal</keyword>
<feature type="chain" id="PRO_5046691566" evidence="1">
    <location>
        <begin position="27"/>
        <end position="483"/>
    </location>
</feature>
<dbReference type="InterPro" id="IPR050515">
    <property type="entry name" value="Beta-lactam/transpept"/>
</dbReference>
<name>A0ABP9HT50_9ACTN</name>
<evidence type="ECO:0000313" key="4">
    <source>
        <dbReference type="EMBL" id="GAA4977614.1"/>
    </source>
</evidence>
<gene>
    <name evidence="4" type="ORF">GCM10023225_17840</name>
</gene>
<dbReference type="PANTHER" id="PTHR30627:SF24">
    <property type="entry name" value="PENICILLIN-BINDING PROTEIN 4B"/>
    <property type="match status" value="1"/>
</dbReference>
<comment type="caution">
    <text evidence="4">The sequence shown here is derived from an EMBL/GenBank/DDBJ whole genome shotgun (WGS) entry which is preliminary data.</text>
</comment>
<dbReference type="InterPro" id="IPR012338">
    <property type="entry name" value="Beta-lactam/transpept-like"/>
</dbReference>
<evidence type="ECO:0000256" key="1">
    <source>
        <dbReference type="SAM" id="SignalP"/>
    </source>
</evidence>
<dbReference type="PANTHER" id="PTHR30627">
    <property type="entry name" value="PEPTIDOGLYCAN D,D-TRANSPEPTIDASE"/>
    <property type="match status" value="1"/>
</dbReference>
<dbReference type="RefSeq" id="WP_345712126.1">
    <property type="nucleotide sequence ID" value="NZ_BAABIL010000241.1"/>
</dbReference>
<evidence type="ECO:0000259" key="3">
    <source>
        <dbReference type="Pfam" id="PF21922"/>
    </source>
</evidence>
<dbReference type="SUPFAM" id="SSF56601">
    <property type="entry name" value="beta-lactamase/transpeptidase-like"/>
    <property type="match status" value="1"/>
</dbReference>
<dbReference type="InterPro" id="IPR001460">
    <property type="entry name" value="PCN-bd_Tpept"/>
</dbReference>
<sequence length="483" mass="50434">MNRPLRRLAGVVALLFLTLFASTTHVQFFAAEDLRAKPTNSRQLYAELGRDRGPILVAGGGQVAVGTPVDDAYKFLRTYPSGPLYAHVTGYYSIRYGTSGVERAQNDVLSGTADRLFYRRLSDLVTGRQPRGGSVELTIDPVVQQAASEALGERKGAVVALDPATGDVLAMVSNPTYDPNALATHDAAAAQEAWQGLLADEDDPLTNRATGALYPPGSTFKIITSAAALESGDYTADTLLDGPAELDLPLTSSTLGNDEGTECGPGGKVSLIDALEISCNTAFGSLGMTLGADALAEQSERFGFGQELQIPLSVATSSFPTDLNAPQTAQSAIGQFDVRATPLQVAMISAAVANGGVLMEPNVVRTVRDADLDVVETRSPQELGRAVSEETAATLTTMMRAVVDSGTGTRAQIEGVQVAGKTGTAQHGEGLPPYAWFTSFAPADDPEVAVAVVIEDGGTVDSAYGGRLAAPVAKQVMEAVINR</sequence>
<feature type="signal peptide" evidence="1">
    <location>
        <begin position="1"/>
        <end position="26"/>
    </location>
</feature>
<evidence type="ECO:0000259" key="2">
    <source>
        <dbReference type="Pfam" id="PF00905"/>
    </source>
</evidence>
<evidence type="ECO:0000313" key="5">
    <source>
        <dbReference type="Proteomes" id="UP001501195"/>
    </source>
</evidence>
<dbReference type="InterPro" id="IPR054120">
    <property type="entry name" value="PBPA_dimer"/>
</dbReference>
<accession>A0ABP9HT50</accession>
<dbReference type="Pfam" id="PF00905">
    <property type="entry name" value="Transpeptidase"/>
    <property type="match status" value="1"/>
</dbReference>
<proteinExistence type="predicted"/>
<protein>
    <submittedName>
        <fullName evidence="4">Penicillin-binding transpeptidase domain-containing protein</fullName>
    </submittedName>
</protein>
<dbReference type="Gene3D" id="3.90.1310.10">
    <property type="entry name" value="Penicillin-binding protein 2a (Domain 2)"/>
    <property type="match status" value="1"/>
</dbReference>
<organism evidence="4 5">
    <name type="scientific">Kineococcus glutinatus</name>
    <dbReference type="NCBI Taxonomy" id="1070872"/>
    <lineage>
        <taxon>Bacteria</taxon>
        <taxon>Bacillati</taxon>
        <taxon>Actinomycetota</taxon>
        <taxon>Actinomycetes</taxon>
        <taxon>Kineosporiales</taxon>
        <taxon>Kineosporiaceae</taxon>
        <taxon>Kineococcus</taxon>
    </lineage>
</organism>
<dbReference type="EMBL" id="BAABIL010000241">
    <property type="protein sequence ID" value="GAA4977614.1"/>
    <property type="molecule type" value="Genomic_DNA"/>
</dbReference>
<dbReference type="Proteomes" id="UP001501195">
    <property type="component" value="Unassembled WGS sequence"/>
</dbReference>
<dbReference type="Gene3D" id="3.40.710.10">
    <property type="entry name" value="DD-peptidase/beta-lactamase superfamily"/>
    <property type="match status" value="1"/>
</dbReference>
<reference evidence="5" key="1">
    <citation type="journal article" date="2019" name="Int. J. Syst. Evol. Microbiol.">
        <title>The Global Catalogue of Microorganisms (GCM) 10K type strain sequencing project: providing services to taxonomists for standard genome sequencing and annotation.</title>
        <authorList>
            <consortium name="The Broad Institute Genomics Platform"/>
            <consortium name="The Broad Institute Genome Sequencing Center for Infectious Disease"/>
            <person name="Wu L."/>
            <person name="Ma J."/>
        </authorList>
    </citation>
    <scope>NUCLEOTIDE SEQUENCE [LARGE SCALE GENOMIC DNA]</scope>
    <source>
        <strain evidence="5">JCM 18126</strain>
    </source>
</reference>
<keyword evidence="5" id="KW-1185">Reference proteome</keyword>
<feature type="domain" description="Penicillin binding protein A dimerisation" evidence="3">
    <location>
        <begin position="52"/>
        <end position="135"/>
    </location>
</feature>
<feature type="domain" description="Penicillin-binding protein transpeptidase" evidence="2">
    <location>
        <begin position="156"/>
        <end position="478"/>
    </location>
</feature>